<evidence type="ECO:0000313" key="2">
    <source>
        <dbReference type="Proteomes" id="UP000285324"/>
    </source>
</evidence>
<protein>
    <submittedName>
        <fullName evidence="1">Uncharacterized protein</fullName>
    </submittedName>
</protein>
<comment type="caution">
    <text evidence="1">The sequence shown here is derived from an EMBL/GenBank/DDBJ whole genome shotgun (WGS) entry which is preliminary data.</text>
</comment>
<evidence type="ECO:0000313" key="1">
    <source>
        <dbReference type="EMBL" id="RPJ88437.1"/>
    </source>
</evidence>
<dbReference type="OrthoDB" id="9975113at2"/>
<dbReference type="Proteomes" id="UP000285324">
    <property type="component" value="Unassembled WGS sequence"/>
</dbReference>
<accession>A0A424W5D5</accession>
<proteinExistence type="predicted"/>
<organism evidence="1 2">
    <name type="scientific">Alcaligenes xylosoxydans xylosoxydans</name>
    <name type="common">Achromobacter xylosoxidans</name>
    <dbReference type="NCBI Taxonomy" id="85698"/>
    <lineage>
        <taxon>Bacteria</taxon>
        <taxon>Pseudomonadati</taxon>
        <taxon>Pseudomonadota</taxon>
        <taxon>Betaproteobacteria</taxon>
        <taxon>Burkholderiales</taxon>
        <taxon>Alcaligenaceae</taxon>
        <taxon>Achromobacter</taxon>
    </lineage>
</organism>
<gene>
    <name evidence="1" type="ORF">DY367_27915</name>
</gene>
<name>A0A424W5D5_ALCXX</name>
<dbReference type="RefSeq" id="WP_118934450.1">
    <property type="nucleotide sequence ID" value="NZ_CP061008.1"/>
</dbReference>
<dbReference type="EMBL" id="QVXO01000065">
    <property type="protein sequence ID" value="RPJ88437.1"/>
    <property type="molecule type" value="Genomic_DNA"/>
</dbReference>
<sequence>MSKINLPPLPEFDVGILGQVKFAYSLDAMEAYAEQAVREALAAQVAKINVAMAFMSMDGVNGGPVQKEYFKAGARSAIQAVNSALIPESNHVEAADKQHP</sequence>
<dbReference type="AlphaFoldDB" id="A0A424W5D5"/>
<reference evidence="1 2" key="1">
    <citation type="submission" date="2018-08" db="EMBL/GenBank/DDBJ databases">
        <title>Achromobacter xylosoxidans Genome sequencing and assembly.</title>
        <authorList>
            <person name="Wang R."/>
            <person name="Rensing C."/>
            <person name="Li Y."/>
        </authorList>
    </citation>
    <scope>NUCLEOTIDE SEQUENCE [LARGE SCALE GENOMIC DNA]</scope>
    <source>
        <strain evidence="1 2">GD003A</strain>
    </source>
</reference>